<dbReference type="Pfam" id="PF14900">
    <property type="entry name" value="DUF4493"/>
    <property type="match status" value="1"/>
</dbReference>
<organism evidence="1 2">
    <name type="scientific">Parabacteroides distasonis</name>
    <dbReference type="NCBI Taxonomy" id="823"/>
    <lineage>
        <taxon>Bacteria</taxon>
        <taxon>Pseudomonadati</taxon>
        <taxon>Bacteroidota</taxon>
        <taxon>Bacteroidia</taxon>
        <taxon>Bacteroidales</taxon>
        <taxon>Tannerellaceae</taxon>
        <taxon>Parabacteroides</taxon>
    </lineage>
</organism>
<dbReference type="RefSeq" id="WP_170105953.1">
    <property type="nucleotide sequence ID" value="NZ_CP051672.1"/>
</dbReference>
<evidence type="ECO:0000313" key="2">
    <source>
        <dbReference type="Proteomes" id="UP000501982"/>
    </source>
</evidence>
<dbReference type="EMBL" id="CP051672">
    <property type="protein sequence ID" value="QJE29544.1"/>
    <property type="molecule type" value="Genomic_DNA"/>
</dbReference>
<reference evidence="1 2" key="1">
    <citation type="submission" date="2020-04" db="EMBL/GenBank/DDBJ databases">
        <title>Complete Genomes and Methylome analysis of CBBP consortium that reverse antibiotic-induced susceptibility to vancomycin-resistant Enterococcus faecium infection.</title>
        <authorList>
            <person name="Fomenkov A."/>
            <person name="Zhang Z."/>
            <person name="Pamer E."/>
            <person name="Roberts R.J."/>
        </authorList>
    </citation>
    <scope>NUCLEOTIDE SEQUENCE [LARGE SCALE GENOMIC DNA]</scope>
    <source>
        <strain evidence="2">CBBP</strain>
    </source>
</reference>
<gene>
    <name evidence="1" type="ORF">HHO38_15060</name>
</gene>
<dbReference type="PROSITE" id="PS51257">
    <property type="entry name" value="PROKAR_LIPOPROTEIN"/>
    <property type="match status" value="1"/>
</dbReference>
<accession>A0A7L5EFJ4</accession>
<proteinExistence type="predicted"/>
<name>A0A7L5EFJ4_PARDI</name>
<sequence length="443" mass="48612">MRKHNIIIFAALALVGLASCEMREEIKGNKSVKDTGVLELSVLAKAPVAMQTKAGEDTGADVSTNGFPVRVYGTDEDNKEEIRDYVVGEDLPESITLPVGNYSIRAHTPGELKKKMSVPYYGTEKALKVEANKTFQETVTCKRENSRMQVVYNADFLANFKTWTITVDDGSETALPFTEKDGTNPAPVYWYFEEGVETVTVNFNATLMTGETVKSQSRTYSRKNAVEGYDDGSEFFTGGDALVFNLGVVENASGKITGFDVKVEITFEDELESVEIPVGDKPTEPEKPTDPVNPEPGDRVIVISEPNGNSYLTDGVHIKYAAMDDESVEGLPMDVVLNMAFENGVQNMYVLATTNDESFEIALGFMNLTTAPGLDLTGDYAREQNLGDLFALPEKEDKEYSFDLNLKLLKLLRASVGTHAFTLRAVDALGNEKSVTLKITVTE</sequence>
<dbReference type="Proteomes" id="UP000501982">
    <property type="component" value="Chromosome"/>
</dbReference>
<dbReference type="InterPro" id="IPR027840">
    <property type="entry name" value="DUF4493"/>
</dbReference>
<protein>
    <submittedName>
        <fullName evidence="1">DUF4493 domain-containing protein</fullName>
    </submittedName>
</protein>
<evidence type="ECO:0000313" key="1">
    <source>
        <dbReference type="EMBL" id="QJE29544.1"/>
    </source>
</evidence>
<dbReference type="AlphaFoldDB" id="A0A7L5EFJ4"/>